<dbReference type="EMBL" id="JBAWKC010000003">
    <property type="protein sequence ID" value="MFH6769111.1"/>
    <property type="molecule type" value="Genomic_DNA"/>
</dbReference>
<name>A0ABW7MQJ9_9FLAO</name>
<evidence type="ECO:0000313" key="1">
    <source>
        <dbReference type="EMBL" id="MFH6769111.1"/>
    </source>
</evidence>
<accession>A0ABW7MQJ9</accession>
<dbReference type="Proteomes" id="UP001610104">
    <property type="component" value="Unassembled WGS sequence"/>
</dbReference>
<comment type="caution">
    <text evidence="1">The sequence shown here is derived from an EMBL/GenBank/DDBJ whole genome shotgun (WGS) entry which is preliminary data.</text>
</comment>
<protein>
    <submittedName>
        <fullName evidence="1">Uncharacterized protein</fullName>
    </submittedName>
</protein>
<sequence>METKETKAKYQEWLSPEIIHKASLNWLSELKFIKDEQLFFDDLIKSYTLQLIDSKHYKKSKDIIDKLSELKKDTKTIIGIVENHEHDLKILVDGVDQLKEEEAYRKEHLRLIIDVSSFLEKYRGIKKQVFKLIKGIIKEGKQKRLLP</sequence>
<evidence type="ECO:0000313" key="2">
    <source>
        <dbReference type="Proteomes" id="UP001610104"/>
    </source>
</evidence>
<organism evidence="1 2">
    <name type="scientific">Gaetbulibacter aquiaggeris</name>
    <dbReference type="NCBI Taxonomy" id="1735373"/>
    <lineage>
        <taxon>Bacteria</taxon>
        <taxon>Pseudomonadati</taxon>
        <taxon>Bacteroidota</taxon>
        <taxon>Flavobacteriia</taxon>
        <taxon>Flavobacteriales</taxon>
        <taxon>Flavobacteriaceae</taxon>
        <taxon>Gaetbulibacter</taxon>
    </lineage>
</organism>
<keyword evidence="2" id="KW-1185">Reference proteome</keyword>
<reference evidence="1 2" key="1">
    <citation type="submission" date="2024-02" db="EMBL/GenBank/DDBJ databases">
        <title>A Gaetbulibacter species isolated from tidal flats and genomic insights of their niches.</title>
        <authorList>
            <person name="Ye Y."/>
        </authorList>
    </citation>
    <scope>NUCLEOTIDE SEQUENCE [LARGE SCALE GENOMIC DNA]</scope>
    <source>
        <strain evidence="1 2">KEM-8</strain>
    </source>
</reference>
<dbReference type="RefSeq" id="WP_395438352.1">
    <property type="nucleotide sequence ID" value="NZ_JBAWKC010000003.1"/>
</dbReference>
<gene>
    <name evidence="1" type="ORF">V8G56_10225</name>
</gene>
<proteinExistence type="predicted"/>